<feature type="compositionally biased region" description="Basic and acidic residues" evidence="1">
    <location>
        <begin position="390"/>
        <end position="400"/>
    </location>
</feature>
<evidence type="ECO:0000313" key="3">
    <source>
        <dbReference type="WBParaSite" id="Gr19_v10_g3431.t1"/>
    </source>
</evidence>
<feature type="compositionally biased region" description="Gly residues" evidence="1">
    <location>
        <begin position="586"/>
        <end position="595"/>
    </location>
</feature>
<feature type="region of interest" description="Disordered" evidence="1">
    <location>
        <begin position="465"/>
        <end position="595"/>
    </location>
</feature>
<proteinExistence type="predicted"/>
<feature type="compositionally biased region" description="Polar residues" evidence="1">
    <location>
        <begin position="561"/>
        <end position="576"/>
    </location>
</feature>
<evidence type="ECO:0000313" key="2">
    <source>
        <dbReference type="Proteomes" id="UP000887572"/>
    </source>
</evidence>
<dbReference type="Proteomes" id="UP000887572">
    <property type="component" value="Unplaced"/>
</dbReference>
<keyword evidence="2" id="KW-1185">Reference proteome</keyword>
<dbReference type="AlphaFoldDB" id="A0A914HSS5"/>
<sequence length="595" mass="67024">MSNKICVLEFKNKSNLWENGAPSAQERVYYANTTESFVPGHFNPNNQLQGQYQAFTLPQPVQDGFVPQPWPYQHPVQGAQMELEMELQKVKLSGQYAKVLKELPILNGTEGREAILDFFTALETRTTEWSSEKIMEVMQIKVKGKAREEAAAAVTRFGNTISLKDLRFEIAKALYGEERLEKGPQQDRRAEPISHHRLSAGEELDVGVELESQNQQILEKNPSQNNFLDNVSFGEFGQTTFAPKKLPLEISFTSEETVQFVNLKRLRASSVSPIQSFFWETPVHGTRMLQPACCLKSSSGNLPGDHQPQLNRKSEKEEVPPKRADKERIKTLEKQLELVSKERDKLKTLVESFIEGKETNRKSRKVLAHKLRKIFPVEKTEKTVTTGKSDLAKKMAHSSDPKIVQNPSEILGTPPTRGPIPFPNSVKSHQKEPAGKVVRSNVFETGRRTGFGRVFVNSALKRPQATQNLCQRSPKRKNPGVSSQNIRKRENSAQNPGRLHRGVRVFVNSRYKRQSERSDPPSSAPIAPQNRWCLNKTPQLPSAHKSQFEARVKGIPPPPQSNFQGHQPPCSTGQHQQVDEDATLEGDGGGRTNRR</sequence>
<name>A0A914HSS5_GLORO</name>
<feature type="region of interest" description="Disordered" evidence="1">
    <location>
        <begin position="297"/>
        <end position="326"/>
    </location>
</feature>
<feature type="compositionally biased region" description="Basic and acidic residues" evidence="1">
    <location>
        <begin position="312"/>
        <end position="326"/>
    </location>
</feature>
<evidence type="ECO:0000256" key="1">
    <source>
        <dbReference type="SAM" id="MobiDB-lite"/>
    </source>
</evidence>
<reference evidence="3" key="1">
    <citation type="submission" date="2022-11" db="UniProtKB">
        <authorList>
            <consortium name="WormBaseParasite"/>
        </authorList>
    </citation>
    <scope>IDENTIFICATION</scope>
</reference>
<accession>A0A914HSS5</accession>
<dbReference type="WBParaSite" id="Gr19_v10_g3431.t1">
    <property type="protein sequence ID" value="Gr19_v10_g3431.t1"/>
    <property type="gene ID" value="Gr19_v10_g3431"/>
</dbReference>
<protein>
    <submittedName>
        <fullName evidence="3">Uncharacterized protein</fullName>
    </submittedName>
</protein>
<organism evidence="2 3">
    <name type="scientific">Globodera rostochiensis</name>
    <name type="common">Golden nematode worm</name>
    <name type="synonym">Heterodera rostochiensis</name>
    <dbReference type="NCBI Taxonomy" id="31243"/>
    <lineage>
        <taxon>Eukaryota</taxon>
        <taxon>Metazoa</taxon>
        <taxon>Ecdysozoa</taxon>
        <taxon>Nematoda</taxon>
        <taxon>Chromadorea</taxon>
        <taxon>Rhabditida</taxon>
        <taxon>Tylenchina</taxon>
        <taxon>Tylenchomorpha</taxon>
        <taxon>Tylenchoidea</taxon>
        <taxon>Heteroderidae</taxon>
        <taxon>Heteroderinae</taxon>
        <taxon>Globodera</taxon>
    </lineage>
</organism>
<feature type="region of interest" description="Disordered" evidence="1">
    <location>
        <begin position="386"/>
        <end position="416"/>
    </location>
</feature>